<dbReference type="PANTHER" id="PTHR30266:SF2">
    <property type="entry name" value="LARGE-CONDUCTANCE MECHANOSENSITIVE CHANNEL"/>
    <property type="match status" value="1"/>
</dbReference>
<dbReference type="Pfam" id="PF01741">
    <property type="entry name" value="MscL"/>
    <property type="match status" value="1"/>
</dbReference>
<dbReference type="InterPro" id="IPR037673">
    <property type="entry name" value="MSC/AndL"/>
</dbReference>
<dbReference type="SUPFAM" id="SSF81330">
    <property type="entry name" value="Gated mechanosensitive channel"/>
    <property type="match status" value="1"/>
</dbReference>
<reference evidence="11 12" key="1">
    <citation type="submission" date="2019-02" db="EMBL/GenBank/DDBJ databases">
        <title>Deep-cultivation of Planctomycetes and their phenomic and genomic characterization uncovers novel biology.</title>
        <authorList>
            <person name="Wiegand S."/>
            <person name="Jogler M."/>
            <person name="Boedeker C."/>
            <person name="Pinto D."/>
            <person name="Vollmers J."/>
            <person name="Rivas-Marin E."/>
            <person name="Kohn T."/>
            <person name="Peeters S.H."/>
            <person name="Heuer A."/>
            <person name="Rast P."/>
            <person name="Oberbeckmann S."/>
            <person name="Bunk B."/>
            <person name="Jeske O."/>
            <person name="Meyerdierks A."/>
            <person name="Storesund J.E."/>
            <person name="Kallscheuer N."/>
            <person name="Luecker S."/>
            <person name="Lage O.M."/>
            <person name="Pohl T."/>
            <person name="Merkel B.J."/>
            <person name="Hornburger P."/>
            <person name="Mueller R.-W."/>
            <person name="Bruemmer F."/>
            <person name="Labrenz M."/>
            <person name="Spormann A.M."/>
            <person name="Op den Camp H."/>
            <person name="Overmann J."/>
            <person name="Amann R."/>
            <person name="Jetten M.S.M."/>
            <person name="Mascher T."/>
            <person name="Medema M.H."/>
            <person name="Devos D.P."/>
            <person name="Kaster A.-K."/>
            <person name="Ovreas L."/>
            <person name="Rohde M."/>
            <person name="Galperin M.Y."/>
            <person name="Jogler C."/>
        </authorList>
    </citation>
    <scope>NUCLEOTIDE SEQUENCE [LARGE SCALE GENOMIC DNA]</scope>
    <source>
        <strain evidence="11 12">I41</strain>
    </source>
</reference>
<dbReference type="GO" id="GO:0008381">
    <property type="term" value="F:mechanosensitive monoatomic ion channel activity"/>
    <property type="evidence" value="ECO:0007669"/>
    <property type="project" value="UniProtKB-UniRule"/>
</dbReference>
<dbReference type="KEGG" id="llh:I41_21790"/>
<keyword evidence="5 10" id="KW-0812">Transmembrane</keyword>
<evidence type="ECO:0000256" key="1">
    <source>
        <dbReference type="ARBA" id="ARBA00004651"/>
    </source>
</evidence>
<dbReference type="Gene3D" id="1.10.1200.120">
    <property type="entry name" value="Large-conductance mechanosensitive channel, MscL, domain 1"/>
    <property type="match status" value="1"/>
</dbReference>
<dbReference type="InterPro" id="IPR019823">
    <property type="entry name" value="Mechanosensitive_channel_CS"/>
</dbReference>
<evidence type="ECO:0000256" key="9">
    <source>
        <dbReference type="ARBA" id="ARBA00023303"/>
    </source>
</evidence>
<dbReference type="PRINTS" id="PR01264">
    <property type="entry name" value="MECHCHANNEL"/>
</dbReference>
<dbReference type="NCBIfam" id="TIGR00220">
    <property type="entry name" value="mscL"/>
    <property type="match status" value="1"/>
</dbReference>
<dbReference type="InterPro" id="IPR001185">
    <property type="entry name" value="MS_channel"/>
</dbReference>
<dbReference type="PANTHER" id="PTHR30266">
    <property type="entry name" value="MECHANOSENSITIVE CHANNEL MSCL"/>
    <property type="match status" value="1"/>
</dbReference>
<keyword evidence="6 10" id="KW-1133">Transmembrane helix</keyword>
<dbReference type="InterPro" id="IPR036019">
    <property type="entry name" value="MscL_channel"/>
</dbReference>
<organism evidence="11 12">
    <name type="scientific">Lacipirellula limnantheis</name>
    <dbReference type="NCBI Taxonomy" id="2528024"/>
    <lineage>
        <taxon>Bacteria</taxon>
        <taxon>Pseudomonadati</taxon>
        <taxon>Planctomycetota</taxon>
        <taxon>Planctomycetia</taxon>
        <taxon>Pirellulales</taxon>
        <taxon>Lacipirellulaceae</taxon>
        <taxon>Lacipirellula</taxon>
    </lineage>
</organism>
<keyword evidence="3 10" id="KW-0813">Transport</keyword>
<keyword evidence="9 10" id="KW-0407">Ion channel</keyword>
<dbReference type="HAMAP" id="MF_00115">
    <property type="entry name" value="MscL"/>
    <property type="match status" value="1"/>
</dbReference>
<dbReference type="RefSeq" id="WP_145432496.1">
    <property type="nucleotide sequence ID" value="NZ_CP036339.1"/>
</dbReference>
<proteinExistence type="inferred from homology"/>
<dbReference type="Proteomes" id="UP000317909">
    <property type="component" value="Chromosome"/>
</dbReference>
<accession>A0A517TX93</accession>
<evidence type="ECO:0000256" key="8">
    <source>
        <dbReference type="ARBA" id="ARBA00023136"/>
    </source>
</evidence>
<gene>
    <name evidence="10 11" type="primary">mscL</name>
    <name evidence="11" type="ORF">I41_21790</name>
</gene>
<keyword evidence="4 10" id="KW-1003">Cell membrane</keyword>
<evidence type="ECO:0000313" key="11">
    <source>
        <dbReference type="EMBL" id="QDT72991.1"/>
    </source>
</evidence>
<evidence type="ECO:0000256" key="4">
    <source>
        <dbReference type="ARBA" id="ARBA00022475"/>
    </source>
</evidence>
<evidence type="ECO:0000256" key="6">
    <source>
        <dbReference type="ARBA" id="ARBA00022989"/>
    </source>
</evidence>
<evidence type="ECO:0000256" key="10">
    <source>
        <dbReference type="HAMAP-Rule" id="MF_00115"/>
    </source>
</evidence>
<evidence type="ECO:0000256" key="7">
    <source>
        <dbReference type="ARBA" id="ARBA00023065"/>
    </source>
</evidence>
<keyword evidence="12" id="KW-1185">Reference proteome</keyword>
<name>A0A517TX93_9BACT</name>
<comment type="subunit">
    <text evidence="10">Homopentamer.</text>
</comment>
<comment type="subcellular location">
    <subcellularLocation>
        <location evidence="1 10">Cell membrane</location>
        <topology evidence="1 10">Multi-pass membrane protein</topology>
    </subcellularLocation>
</comment>
<dbReference type="AlphaFoldDB" id="A0A517TX93"/>
<feature type="transmembrane region" description="Helical" evidence="10">
    <location>
        <begin position="71"/>
        <end position="94"/>
    </location>
</feature>
<keyword evidence="7 10" id="KW-0406">Ion transport</keyword>
<feature type="transmembrane region" description="Helical" evidence="10">
    <location>
        <begin position="12"/>
        <end position="31"/>
    </location>
</feature>
<protein>
    <recommendedName>
        <fullName evidence="10">Large-conductance mechanosensitive channel</fullName>
    </recommendedName>
</protein>
<comment type="function">
    <text evidence="10">Channel that opens in response to stretch forces in the membrane lipid bilayer. May participate in the regulation of osmotic pressure changes within the cell.</text>
</comment>
<dbReference type="NCBIfam" id="NF001843">
    <property type="entry name" value="PRK00567.1-4"/>
    <property type="match status" value="1"/>
</dbReference>
<comment type="similarity">
    <text evidence="2 10">Belongs to the MscL family.</text>
</comment>
<dbReference type="OrthoDB" id="9810350at2"/>
<keyword evidence="8 10" id="KW-0472">Membrane</keyword>
<dbReference type="GO" id="GO:0005886">
    <property type="term" value="C:plasma membrane"/>
    <property type="evidence" value="ECO:0007669"/>
    <property type="project" value="UniProtKB-SubCell"/>
</dbReference>
<dbReference type="EMBL" id="CP036339">
    <property type="protein sequence ID" value="QDT72991.1"/>
    <property type="molecule type" value="Genomic_DNA"/>
</dbReference>
<evidence type="ECO:0000256" key="2">
    <source>
        <dbReference type="ARBA" id="ARBA00007254"/>
    </source>
</evidence>
<evidence type="ECO:0000313" key="12">
    <source>
        <dbReference type="Proteomes" id="UP000317909"/>
    </source>
</evidence>
<sequence>MLKEFKEFAMRGNVIDLAVGIVIGAAFTKIVNSLVGSVFTPITAYLTGNTDVSGLSWTLPPAIEGQEPARIGWGVVAQSTIEFIIVAFALFLVVKVMNRLKRQEPAPPAAPTEEILLLREIRDALNKRQ</sequence>
<evidence type="ECO:0000256" key="5">
    <source>
        <dbReference type="ARBA" id="ARBA00022692"/>
    </source>
</evidence>
<dbReference type="PROSITE" id="PS01327">
    <property type="entry name" value="MSCL"/>
    <property type="match status" value="1"/>
</dbReference>
<evidence type="ECO:0000256" key="3">
    <source>
        <dbReference type="ARBA" id="ARBA00022448"/>
    </source>
</evidence>